<dbReference type="SMR" id="A2DXX1"/>
<comment type="similarity">
    <text evidence="5">Belongs to the Fanconi anemia protein FANCD2 family.</text>
</comment>
<evidence type="ECO:0000256" key="5">
    <source>
        <dbReference type="ARBA" id="ARBA00093456"/>
    </source>
</evidence>
<dbReference type="STRING" id="5722.A2DXX1"/>
<dbReference type="InParanoid" id="A2DXX1"/>
<dbReference type="GO" id="GO:0031573">
    <property type="term" value="P:mitotic intra-S DNA damage checkpoint signaling"/>
    <property type="evidence" value="ECO:0000318"/>
    <property type="project" value="GO_Central"/>
</dbReference>
<accession>A2DXX1</accession>
<dbReference type="VEuPathDB" id="TrichDB:TVAG_038130"/>
<dbReference type="VEuPathDB" id="TrichDB:TVAGG3_0961200"/>
<keyword evidence="3" id="KW-0832">Ubl conjugation</keyword>
<evidence type="ECO:0000256" key="4">
    <source>
        <dbReference type="ARBA" id="ARBA00023242"/>
    </source>
</evidence>
<dbReference type="EMBL" id="DS113266">
    <property type="protein sequence ID" value="EAY14707.1"/>
    <property type="molecule type" value="Genomic_DNA"/>
</dbReference>
<sequence>MPPPNTDNDGGNRSKSQKLLSSVGVNIAGNGQLQFSIPPSQIISKIQKFVEKTSEEELQTIIHMICDELTQPETLKNWLTPPNSSNQSFISILLENKKFQTSIVETLCQYLSLTDTETSMDVPREITKLILQSLKFHSRIYEPEKVASALFDAINNAKDVLQPLIIGSLHEILDSSSFVVNDLLDLMTRTPALTKDILGSFEGFELSQEDKNKIREKVMKDTLSAVGPSDLNVVIQFLMDTTDKSNSQQTVESFRENIVVSNDENNETDDSDVFLILILKNSLRVNTDFASAYIKVMHDQMELEAIDMWALYCLFDIANRRNDAITTITKLIHGNSINEDSINRSIKGHGKAVQSIARSLTDLISYLLENNSGELQETGNFLAMALFGESQHLGIQQDIIASILQQIGIGNDPNKKNAIKLLQKMSEEYPEKMKFHSHILEALLFSYQSMPLDIFKIGVNIIVKLTFTDQSSIELNAGSQLHVFLRKMLNKSSTGEAKFGIIVAASILKRYAEICNEEDSPVQKHFSYIIDMTSGNLPITAMLFQELSEDRPDSKSLNTMLYNLLRQSLETLLTPSIDNNLERFGIGDNSKYAVMFYEAATTEPTQRTLSLSRVGNANLLTKAAYIFSHGALELFLDCAVSIQKEDLNLLNLPLHLFRISGDETITQLKELSILYMAHNWLVTLINHYGHLQNEAIFTRIDNLLDVDDQMLSIYSEDLEFSKLDEVVPKIPKVESIAKKANSKDERSSFFINELHNYFITPNIDFCSMMLKLEFPLDDQKFRILIRLLNSYSKLIETPKKKSKETPIEYPFKTKQLSQPSNEIIQWLSTVLLPNLLKSDNRKAPFVTIQVIELIAMQFTMPCYKNADFYAELLNSISGTRSRKKTFMMFNDFINEEMSSDVVSSILYLMRTVLHSGPSSRIDKHGEEAEIINKRCKELLKKSDKPLNTKSVKTVLQMLFEHNPCPIDDVREFAVNVLCVEIYTENKRDEDWPCINEKTAPIFFHECFGVLNKELHDISQKMSKQGTLRDEATILQVLERLEEIMICTKGLYNSTIAYKLPVSIMRDSLKMGGVWLTECMGLFDFLKDAYNVDSLKVNEFLTNLKTVRRYVNSKIRFVKVESKDKTLNALVPAVQKPMSMITYKMKQLIIDTQGTEGTTLTPMRDKDLTGANLDSQG</sequence>
<dbReference type="RefSeq" id="XP_001326930.1">
    <property type="nucleotide sequence ID" value="XM_001326895.1"/>
</dbReference>
<evidence type="ECO:0000256" key="3">
    <source>
        <dbReference type="ARBA" id="ARBA00022843"/>
    </source>
</evidence>
<evidence type="ECO:0000313" key="6">
    <source>
        <dbReference type="EMBL" id="EAY14707.1"/>
    </source>
</evidence>
<dbReference type="GO" id="GO:0007129">
    <property type="term" value="P:homologous chromosome pairing at meiosis"/>
    <property type="evidence" value="ECO:0000318"/>
    <property type="project" value="GO_Central"/>
</dbReference>
<comment type="subcellular location">
    <subcellularLocation>
        <location evidence="1">Nucleus</location>
    </subcellularLocation>
</comment>
<dbReference type="GO" id="GO:0036297">
    <property type="term" value="P:interstrand cross-link repair"/>
    <property type="evidence" value="ECO:0000318"/>
    <property type="project" value="GO_Central"/>
</dbReference>
<evidence type="ECO:0000256" key="1">
    <source>
        <dbReference type="ARBA" id="ARBA00004123"/>
    </source>
</evidence>
<evidence type="ECO:0000256" key="2">
    <source>
        <dbReference type="ARBA" id="ARBA00022499"/>
    </source>
</evidence>
<keyword evidence="7" id="KW-1185">Reference proteome</keyword>
<dbReference type="InterPro" id="IPR029448">
    <property type="entry name" value="FANCD2"/>
</dbReference>
<dbReference type="KEGG" id="tva:4772700"/>
<reference evidence="6" key="1">
    <citation type="submission" date="2006-10" db="EMBL/GenBank/DDBJ databases">
        <authorList>
            <person name="Amadeo P."/>
            <person name="Zhao Q."/>
            <person name="Wortman J."/>
            <person name="Fraser-Liggett C."/>
            <person name="Carlton J."/>
        </authorList>
    </citation>
    <scope>NUCLEOTIDE SEQUENCE</scope>
    <source>
        <strain evidence="6">G3</strain>
    </source>
</reference>
<keyword evidence="2" id="KW-1017">Isopeptide bond</keyword>
<dbReference type="InterPro" id="IPR016024">
    <property type="entry name" value="ARM-type_fold"/>
</dbReference>
<dbReference type="Proteomes" id="UP000001542">
    <property type="component" value="Unassembled WGS sequence"/>
</dbReference>
<dbReference type="AlphaFoldDB" id="A2DXX1"/>
<dbReference type="GO" id="GO:1990918">
    <property type="term" value="P:double-strand break repair involved in meiotic recombination"/>
    <property type="evidence" value="ECO:0000318"/>
    <property type="project" value="GO_Central"/>
</dbReference>
<organism evidence="6 7">
    <name type="scientific">Trichomonas vaginalis (strain ATCC PRA-98 / G3)</name>
    <dbReference type="NCBI Taxonomy" id="412133"/>
    <lineage>
        <taxon>Eukaryota</taxon>
        <taxon>Metamonada</taxon>
        <taxon>Parabasalia</taxon>
        <taxon>Trichomonadida</taxon>
        <taxon>Trichomonadidae</taxon>
        <taxon>Trichomonas</taxon>
    </lineage>
</organism>
<protein>
    <submittedName>
        <fullName evidence="6">Uncharacterized protein</fullName>
    </submittedName>
</protein>
<dbReference type="PANTHER" id="PTHR32086:SF0">
    <property type="entry name" value="FANCONI ANEMIA GROUP D2 PROTEIN"/>
    <property type="match status" value="1"/>
</dbReference>
<dbReference type="OrthoDB" id="27031at2759"/>
<keyword evidence="4" id="KW-0539">Nucleus</keyword>
<dbReference type="eggNOG" id="KOG4712">
    <property type="taxonomic scope" value="Eukaryota"/>
</dbReference>
<dbReference type="PANTHER" id="PTHR32086">
    <property type="entry name" value="FANCONI ANEMIA GROUP D2 PROTEIN"/>
    <property type="match status" value="1"/>
</dbReference>
<proteinExistence type="inferred from homology"/>
<dbReference type="GO" id="GO:0005634">
    <property type="term" value="C:nucleus"/>
    <property type="evidence" value="ECO:0000318"/>
    <property type="project" value="GO_Central"/>
</dbReference>
<gene>
    <name evidence="6" type="ORF">TVAG_038130</name>
</gene>
<reference evidence="6" key="2">
    <citation type="journal article" date="2007" name="Science">
        <title>Draft genome sequence of the sexually transmitted pathogen Trichomonas vaginalis.</title>
        <authorList>
            <person name="Carlton J.M."/>
            <person name="Hirt R.P."/>
            <person name="Silva J.C."/>
            <person name="Delcher A.L."/>
            <person name="Schatz M."/>
            <person name="Zhao Q."/>
            <person name="Wortman J.R."/>
            <person name="Bidwell S.L."/>
            <person name="Alsmark U.C.M."/>
            <person name="Besteiro S."/>
            <person name="Sicheritz-Ponten T."/>
            <person name="Noel C.J."/>
            <person name="Dacks J.B."/>
            <person name="Foster P.G."/>
            <person name="Simillion C."/>
            <person name="Van de Peer Y."/>
            <person name="Miranda-Saavedra D."/>
            <person name="Barton G.J."/>
            <person name="Westrop G.D."/>
            <person name="Mueller S."/>
            <person name="Dessi D."/>
            <person name="Fiori P.L."/>
            <person name="Ren Q."/>
            <person name="Paulsen I."/>
            <person name="Zhang H."/>
            <person name="Bastida-Corcuera F.D."/>
            <person name="Simoes-Barbosa A."/>
            <person name="Brown M.T."/>
            <person name="Hayes R.D."/>
            <person name="Mukherjee M."/>
            <person name="Okumura C.Y."/>
            <person name="Schneider R."/>
            <person name="Smith A.J."/>
            <person name="Vanacova S."/>
            <person name="Villalvazo M."/>
            <person name="Haas B.J."/>
            <person name="Pertea M."/>
            <person name="Feldblyum T.V."/>
            <person name="Utterback T.R."/>
            <person name="Shu C.L."/>
            <person name="Osoegawa K."/>
            <person name="de Jong P.J."/>
            <person name="Hrdy I."/>
            <person name="Horvathova L."/>
            <person name="Zubacova Z."/>
            <person name="Dolezal P."/>
            <person name="Malik S.B."/>
            <person name="Logsdon J.M. Jr."/>
            <person name="Henze K."/>
            <person name="Gupta A."/>
            <person name="Wang C.C."/>
            <person name="Dunne R.L."/>
            <person name="Upcroft J.A."/>
            <person name="Upcroft P."/>
            <person name="White O."/>
            <person name="Salzberg S.L."/>
            <person name="Tang P."/>
            <person name="Chiu C.-H."/>
            <person name="Lee Y.-S."/>
            <person name="Embley T.M."/>
            <person name="Coombs G.H."/>
            <person name="Mottram J.C."/>
            <person name="Tachezy J."/>
            <person name="Fraser-Liggett C.M."/>
            <person name="Johnson P.J."/>
        </authorList>
    </citation>
    <scope>NUCLEOTIDE SEQUENCE [LARGE SCALE GENOMIC DNA]</scope>
    <source>
        <strain evidence="6">G3</strain>
    </source>
</reference>
<dbReference type="GO" id="GO:0000793">
    <property type="term" value="C:condensed chromosome"/>
    <property type="evidence" value="ECO:0000318"/>
    <property type="project" value="GO_Central"/>
</dbReference>
<evidence type="ECO:0000313" key="7">
    <source>
        <dbReference type="Proteomes" id="UP000001542"/>
    </source>
</evidence>
<name>A2DXX1_TRIV3</name>
<dbReference type="SUPFAM" id="SSF48371">
    <property type="entry name" value="ARM repeat"/>
    <property type="match status" value="1"/>
</dbReference>
<dbReference type="GO" id="GO:0070182">
    <property type="term" value="F:DNA polymerase binding"/>
    <property type="evidence" value="ECO:0000318"/>
    <property type="project" value="GO_Central"/>
</dbReference>
<dbReference type="Pfam" id="PF14631">
    <property type="entry name" value="FancD2"/>
    <property type="match status" value="2"/>
</dbReference>